<sequence>MVSYEYTGKCSYQPVTNWHHNHYQETVYVTIIDPKGNQQVIVSNTICPFFVKTSYNTIPTFIRGVSLSR</sequence>
<reference evidence="1 2" key="1">
    <citation type="submission" date="2024-11" db="EMBL/GenBank/DDBJ databases">
        <title>First Report of Moraxella oculi in Brazil in an Infectious Bovine Keratoconjunctivitis Outbreak.</title>
        <authorList>
            <person name="Carvalho C.V."/>
            <person name="Domingues R."/>
            <person name="Coutinho C."/>
            <person name="Honorio N.T.B.S."/>
            <person name="Faza D.R.L.R."/>
            <person name="Carvalho W.A."/>
            <person name="Machado A.B.F."/>
            <person name="Martins M.F."/>
            <person name="Gaspar E.B."/>
        </authorList>
    </citation>
    <scope>NUCLEOTIDE SEQUENCE [LARGE SCALE GENOMIC DNA]</scope>
    <source>
        <strain evidence="1 2">2117LE</strain>
    </source>
</reference>
<accession>A0ABW8U961</accession>
<evidence type="ECO:0000313" key="1">
    <source>
        <dbReference type="EMBL" id="MFL1732592.1"/>
    </source>
</evidence>
<dbReference type="EMBL" id="JBJJXE010000008">
    <property type="protein sequence ID" value="MFL1732592.1"/>
    <property type="molecule type" value="Genomic_DNA"/>
</dbReference>
<gene>
    <name evidence="1" type="ORF">ACJHVH_06230</name>
</gene>
<organism evidence="1 2">
    <name type="scientific">Moraxella oculi</name>
    <dbReference type="NCBI Taxonomy" id="2940516"/>
    <lineage>
        <taxon>Bacteria</taxon>
        <taxon>Pseudomonadati</taxon>
        <taxon>Pseudomonadota</taxon>
        <taxon>Gammaproteobacteria</taxon>
        <taxon>Moraxellales</taxon>
        <taxon>Moraxellaceae</taxon>
        <taxon>Moraxella</taxon>
    </lineage>
</organism>
<proteinExistence type="predicted"/>
<dbReference type="Proteomes" id="UP001624684">
    <property type="component" value="Unassembled WGS sequence"/>
</dbReference>
<protein>
    <submittedName>
        <fullName evidence="1">Polymorphic toxin-type HINT domain-containing protein</fullName>
    </submittedName>
</protein>
<evidence type="ECO:0000313" key="2">
    <source>
        <dbReference type="Proteomes" id="UP001624684"/>
    </source>
</evidence>
<comment type="caution">
    <text evidence="1">The sequence shown here is derived from an EMBL/GenBank/DDBJ whole genome shotgun (WGS) entry which is preliminary data.</text>
</comment>
<dbReference type="RefSeq" id="WP_407069168.1">
    <property type="nucleotide sequence ID" value="NZ_JBJJXE010000008.1"/>
</dbReference>
<name>A0ABW8U961_9GAMM</name>
<dbReference type="Pfam" id="PF07591">
    <property type="entry name" value="PT-HINT"/>
    <property type="match status" value="1"/>
</dbReference>
<keyword evidence="2" id="KW-1185">Reference proteome</keyword>